<reference evidence="1 2" key="1">
    <citation type="submission" date="2018-08" db="EMBL/GenBank/DDBJ databases">
        <title>Genomic investigation of the strawberry pathogen Phytophthora fragariae indicates pathogenicity is determined by transcriptional variation in three key races.</title>
        <authorList>
            <person name="Adams T.M."/>
            <person name="Armitage A.D."/>
            <person name="Sobczyk M.K."/>
            <person name="Bates H.J."/>
            <person name="Dunwell J.M."/>
            <person name="Nellist C.F."/>
            <person name="Harrison R.J."/>
        </authorList>
    </citation>
    <scope>NUCLEOTIDE SEQUENCE [LARGE SCALE GENOMIC DNA]</scope>
    <source>
        <strain evidence="1 2">BC-1</strain>
    </source>
</reference>
<protein>
    <submittedName>
        <fullName evidence="1">Uncharacterized protein</fullName>
    </submittedName>
</protein>
<name>A0A6A3VFG2_9STRA</name>
<evidence type="ECO:0000313" key="2">
    <source>
        <dbReference type="Proteomes" id="UP000440367"/>
    </source>
</evidence>
<evidence type="ECO:0000313" key="1">
    <source>
        <dbReference type="EMBL" id="KAE9164312.1"/>
    </source>
</evidence>
<proteinExistence type="predicted"/>
<sequence length="46" mass="4930">MSTSWSTFSLAVVAALMTHMFVSDCPVTCAVVILCSAMSMSDLRDL</sequence>
<dbReference type="Proteomes" id="UP000440367">
    <property type="component" value="Unassembled WGS sequence"/>
</dbReference>
<comment type="caution">
    <text evidence="1">The sequence shown here is derived from an EMBL/GenBank/DDBJ whole genome shotgun (WGS) entry which is preliminary data.</text>
</comment>
<dbReference type="EMBL" id="QXGD01006004">
    <property type="protein sequence ID" value="KAE9164312.1"/>
    <property type="molecule type" value="Genomic_DNA"/>
</dbReference>
<organism evidence="1 2">
    <name type="scientific">Phytophthora fragariae</name>
    <dbReference type="NCBI Taxonomy" id="53985"/>
    <lineage>
        <taxon>Eukaryota</taxon>
        <taxon>Sar</taxon>
        <taxon>Stramenopiles</taxon>
        <taxon>Oomycota</taxon>
        <taxon>Peronosporomycetes</taxon>
        <taxon>Peronosporales</taxon>
        <taxon>Peronosporaceae</taxon>
        <taxon>Phytophthora</taxon>
    </lineage>
</organism>
<accession>A0A6A3VFG2</accession>
<dbReference type="AlphaFoldDB" id="A0A6A3VFG2"/>
<gene>
    <name evidence="1" type="ORF">PF002_g31631</name>
</gene>